<dbReference type="Pfam" id="PF07589">
    <property type="entry name" value="PEP-CTERM"/>
    <property type="match status" value="1"/>
</dbReference>
<keyword evidence="4" id="KW-1185">Reference proteome</keyword>
<dbReference type="RefSeq" id="WP_310272474.1">
    <property type="nucleotide sequence ID" value="NZ_JAVDXU010000005.1"/>
</dbReference>
<evidence type="ECO:0000256" key="1">
    <source>
        <dbReference type="SAM" id="SignalP"/>
    </source>
</evidence>
<accession>A0ABU1YV83</accession>
<proteinExistence type="predicted"/>
<evidence type="ECO:0000313" key="3">
    <source>
        <dbReference type="EMBL" id="MDR7272776.1"/>
    </source>
</evidence>
<reference evidence="3 4" key="1">
    <citation type="submission" date="2023-07" db="EMBL/GenBank/DDBJ databases">
        <title>Sorghum-associated microbial communities from plants grown in Nebraska, USA.</title>
        <authorList>
            <person name="Schachtman D."/>
        </authorList>
    </citation>
    <scope>NUCLEOTIDE SEQUENCE [LARGE SCALE GENOMIC DNA]</scope>
    <source>
        <strain evidence="3 4">BE314</strain>
    </source>
</reference>
<protein>
    <recommendedName>
        <fullName evidence="2">Ice-binding protein C-terminal domain-containing protein</fullName>
    </recommendedName>
</protein>
<keyword evidence="1" id="KW-0732">Signal</keyword>
<feature type="domain" description="Ice-binding protein C-terminal" evidence="2">
    <location>
        <begin position="203"/>
        <end position="227"/>
    </location>
</feature>
<gene>
    <name evidence="3" type="ORF">J2X20_005459</name>
</gene>
<feature type="signal peptide" evidence="1">
    <location>
        <begin position="1"/>
        <end position="19"/>
    </location>
</feature>
<dbReference type="InterPro" id="IPR013424">
    <property type="entry name" value="Ice-binding_C"/>
</dbReference>
<name>A0ABU1YV83_ROSSA</name>
<dbReference type="Proteomes" id="UP001180453">
    <property type="component" value="Unassembled WGS sequence"/>
</dbReference>
<evidence type="ECO:0000259" key="2">
    <source>
        <dbReference type="Pfam" id="PF07589"/>
    </source>
</evidence>
<comment type="caution">
    <text evidence="3">The sequence shown here is derived from an EMBL/GenBank/DDBJ whole genome shotgun (WGS) entry which is preliminary data.</text>
</comment>
<feature type="chain" id="PRO_5045842961" description="Ice-binding protein C-terminal domain-containing protein" evidence="1">
    <location>
        <begin position="20"/>
        <end position="230"/>
    </location>
</feature>
<sequence>MFKPLTLAAALLIGTPAFAVSTVSVRFVSRDASAPVLNTSMTSNYITGGLNFTDAATGSFLAYCVEPSQSFALSFKSDGVTPNFKTYTVDSFSASQASLLQGLYSSSFASVHSGNQQAAFQLAVWEIMRESSGTLSIAEGNGNFFLKTAGATGQQNGINNSVQALASHYLSAAESYNGPGLYSLTKLSNATYQDLVVASAVNAVPEPETYALFLAGLGAIGLMARRRLPR</sequence>
<organism evidence="3 4">
    <name type="scientific">Roseateles saccharophilus</name>
    <name type="common">Pseudomonas saccharophila</name>
    <dbReference type="NCBI Taxonomy" id="304"/>
    <lineage>
        <taxon>Bacteria</taxon>
        <taxon>Pseudomonadati</taxon>
        <taxon>Pseudomonadota</taxon>
        <taxon>Betaproteobacteria</taxon>
        <taxon>Burkholderiales</taxon>
        <taxon>Sphaerotilaceae</taxon>
        <taxon>Roseateles</taxon>
    </lineage>
</organism>
<dbReference type="EMBL" id="JAVDXU010000005">
    <property type="protein sequence ID" value="MDR7272776.1"/>
    <property type="molecule type" value="Genomic_DNA"/>
</dbReference>
<dbReference type="NCBIfam" id="TIGR02595">
    <property type="entry name" value="PEP_CTERM"/>
    <property type="match status" value="1"/>
</dbReference>
<evidence type="ECO:0000313" key="4">
    <source>
        <dbReference type="Proteomes" id="UP001180453"/>
    </source>
</evidence>